<name>A0A085M143_9BILA</name>
<protein>
    <submittedName>
        <fullName evidence="1">Uncharacterized protein</fullName>
    </submittedName>
</protein>
<organism evidence="1 2">
    <name type="scientific">Trichuris suis</name>
    <name type="common">pig whipworm</name>
    <dbReference type="NCBI Taxonomy" id="68888"/>
    <lineage>
        <taxon>Eukaryota</taxon>
        <taxon>Metazoa</taxon>
        <taxon>Ecdysozoa</taxon>
        <taxon>Nematoda</taxon>
        <taxon>Enoplea</taxon>
        <taxon>Dorylaimia</taxon>
        <taxon>Trichinellida</taxon>
        <taxon>Trichuridae</taxon>
        <taxon>Trichuris</taxon>
    </lineage>
</organism>
<sequence>MKKKNFLQRFSELSGLASTCRSRTDASTEEFWRHADTTALATTVLDKKLKHSVIISHRSGKDKCILNNWRIKGRLLIC</sequence>
<evidence type="ECO:0000313" key="1">
    <source>
        <dbReference type="EMBL" id="KFD50939.1"/>
    </source>
</evidence>
<feature type="non-terminal residue" evidence="1">
    <location>
        <position position="78"/>
    </location>
</feature>
<gene>
    <name evidence="1" type="ORF">M513_08252</name>
</gene>
<accession>A0A085M143</accession>
<evidence type="ECO:0000313" key="2">
    <source>
        <dbReference type="Proteomes" id="UP000030764"/>
    </source>
</evidence>
<dbReference type="EMBL" id="KL363246">
    <property type="protein sequence ID" value="KFD50939.1"/>
    <property type="molecule type" value="Genomic_DNA"/>
</dbReference>
<keyword evidence="2" id="KW-1185">Reference proteome</keyword>
<reference evidence="1 2" key="1">
    <citation type="journal article" date="2014" name="Nat. Genet.">
        <title>Genome and transcriptome of the porcine whipworm Trichuris suis.</title>
        <authorList>
            <person name="Jex A.R."/>
            <person name="Nejsum P."/>
            <person name="Schwarz E.M."/>
            <person name="Hu L."/>
            <person name="Young N.D."/>
            <person name="Hall R.S."/>
            <person name="Korhonen P.K."/>
            <person name="Liao S."/>
            <person name="Thamsborg S."/>
            <person name="Xia J."/>
            <person name="Xu P."/>
            <person name="Wang S."/>
            <person name="Scheerlinck J.P."/>
            <person name="Hofmann A."/>
            <person name="Sternberg P.W."/>
            <person name="Wang J."/>
            <person name="Gasser R.B."/>
        </authorList>
    </citation>
    <scope>NUCLEOTIDE SEQUENCE [LARGE SCALE GENOMIC DNA]</scope>
    <source>
        <strain evidence="1">DCEP-RM93M</strain>
    </source>
</reference>
<dbReference type="AlphaFoldDB" id="A0A085M143"/>
<dbReference type="Proteomes" id="UP000030764">
    <property type="component" value="Unassembled WGS sequence"/>
</dbReference>
<proteinExistence type="predicted"/>